<keyword evidence="1" id="KW-0472">Membrane</keyword>
<protein>
    <submittedName>
        <fullName evidence="2">Uncharacterized protein</fullName>
    </submittedName>
</protein>
<keyword evidence="1" id="KW-0812">Transmembrane</keyword>
<evidence type="ECO:0000256" key="1">
    <source>
        <dbReference type="SAM" id="Phobius"/>
    </source>
</evidence>
<keyword evidence="1" id="KW-1133">Transmembrane helix</keyword>
<dbReference type="Proteomes" id="UP001310387">
    <property type="component" value="Unassembled WGS sequence"/>
</dbReference>
<feature type="transmembrane region" description="Helical" evidence="1">
    <location>
        <begin position="6"/>
        <end position="23"/>
    </location>
</feature>
<keyword evidence="3" id="KW-1185">Reference proteome</keyword>
<accession>A0ABU7Z5F7</accession>
<reference evidence="2" key="1">
    <citation type="journal article" date="2024" name="Antonie Van Leeuwenhoek">
        <title>Isoptericola haloaureus sp. nov., a dimorphic actinobacterium isolated from mangrove sediments of southeast India, implicating biosaline agricultural significance through nitrogen fixation and salt tolerance genes.</title>
        <authorList>
            <person name="Prathaban M."/>
            <person name="Prathiviraj R."/>
            <person name="Ravichandran M."/>
            <person name="Natarajan S.D."/>
            <person name="Sobanaa M."/>
            <person name="Hari Krishna Kumar S."/>
            <person name="Chandrasekar V."/>
            <person name="Selvin J."/>
        </authorList>
    </citation>
    <scope>NUCLEOTIDE SEQUENCE</scope>
    <source>
        <strain evidence="2">MP1014</strain>
    </source>
</reference>
<dbReference type="EMBL" id="JBAGLP010000116">
    <property type="protein sequence ID" value="MEG3614648.1"/>
    <property type="molecule type" value="Genomic_DNA"/>
</dbReference>
<evidence type="ECO:0000313" key="2">
    <source>
        <dbReference type="EMBL" id="MEG3614648.1"/>
    </source>
</evidence>
<proteinExistence type="predicted"/>
<dbReference type="RefSeq" id="WP_332901411.1">
    <property type="nucleotide sequence ID" value="NZ_JBAGLP010000116.1"/>
</dbReference>
<name>A0ABU7Z5F7_9MICO</name>
<organism evidence="2 3">
    <name type="scientific">Isoptericola haloaureus</name>
    <dbReference type="NCBI Taxonomy" id="1542902"/>
    <lineage>
        <taxon>Bacteria</taxon>
        <taxon>Bacillati</taxon>
        <taxon>Actinomycetota</taxon>
        <taxon>Actinomycetes</taxon>
        <taxon>Micrococcales</taxon>
        <taxon>Promicromonosporaceae</taxon>
        <taxon>Isoptericola</taxon>
    </lineage>
</organism>
<sequence>MTADWISALATFAAVVLAMLLALRDGIQQRRARTLEAAADRARTLGEQQLAWERRRAQAQGVIGWFQYSSSSGRALEAGPTKYQKVVPRVLVANYSSHPVFDVRVELYSTDPGVSELLDVTRWQVLGPTPDRPMRINPEFFHDNQDGVLVNVKFRDLAGNYWLRRQDATLERLDTHWRPMADPMPTSG</sequence>
<evidence type="ECO:0000313" key="3">
    <source>
        <dbReference type="Proteomes" id="UP001310387"/>
    </source>
</evidence>
<comment type="caution">
    <text evidence="2">The sequence shown here is derived from an EMBL/GenBank/DDBJ whole genome shotgun (WGS) entry which is preliminary data.</text>
</comment>
<reference evidence="2" key="2">
    <citation type="submission" date="2024-02" db="EMBL/GenBank/DDBJ databases">
        <authorList>
            <person name="Prathaban M."/>
            <person name="Mythili R."/>
            <person name="Sharmila Devi N."/>
            <person name="Sobanaa M."/>
            <person name="Prathiviraj R."/>
            <person name="Selvin J."/>
        </authorList>
    </citation>
    <scope>NUCLEOTIDE SEQUENCE</scope>
    <source>
        <strain evidence="2">MP1014</strain>
    </source>
</reference>
<gene>
    <name evidence="2" type="ORF">V5O49_05865</name>
</gene>